<sequence length="154" mass="16354">MLVSHSGRRRSTGIESLSWNLDLTISAVEISARKQGSSSLVLVVLCLRHGLNHGGKSEQFSCLGCSNNTGEKLFGTAGGLKHDSTLCWNQCLYLHDPMTPKATPTSIFGSLVALLTQKVLVGVASEIYLLPCSQCGIAAFKISAEENALSMLAS</sequence>
<accession>A0ACC4B2C9</accession>
<protein>
    <submittedName>
        <fullName evidence="1">Uncharacterized protein</fullName>
    </submittedName>
</protein>
<proteinExistence type="predicted"/>
<organism evidence="1 2">
    <name type="scientific">Populus alba</name>
    <name type="common">White poplar</name>
    <dbReference type="NCBI Taxonomy" id="43335"/>
    <lineage>
        <taxon>Eukaryota</taxon>
        <taxon>Viridiplantae</taxon>
        <taxon>Streptophyta</taxon>
        <taxon>Embryophyta</taxon>
        <taxon>Tracheophyta</taxon>
        <taxon>Spermatophyta</taxon>
        <taxon>Magnoliopsida</taxon>
        <taxon>eudicotyledons</taxon>
        <taxon>Gunneridae</taxon>
        <taxon>Pentapetalae</taxon>
        <taxon>rosids</taxon>
        <taxon>fabids</taxon>
        <taxon>Malpighiales</taxon>
        <taxon>Salicaceae</taxon>
        <taxon>Saliceae</taxon>
        <taxon>Populus</taxon>
    </lineage>
</organism>
<reference evidence="1 2" key="1">
    <citation type="journal article" date="2024" name="Plant Biotechnol. J.">
        <title>Genome and CRISPR/Cas9 system of a widespread forest tree (Populus alba) in the world.</title>
        <authorList>
            <person name="Liu Y.J."/>
            <person name="Jiang P.F."/>
            <person name="Han X.M."/>
            <person name="Li X.Y."/>
            <person name="Wang H.M."/>
            <person name="Wang Y.J."/>
            <person name="Wang X.X."/>
            <person name="Zeng Q.Y."/>
        </authorList>
    </citation>
    <scope>NUCLEOTIDE SEQUENCE [LARGE SCALE GENOMIC DNA]</scope>
    <source>
        <strain evidence="2">cv. PAL-ZL1</strain>
    </source>
</reference>
<dbReference type="Proteomes" id="UP000309997">
    <property type="component" value="Unassembled WGS sequence"/>
</dbReference>
<keyword evidence="2" id="KW-1185">Reference proteome</keyword>
<comment type="caution">
    <text evidence="1">The sequence shown here is derived from an EMBL/GenBank/DDBJ whole genome shotgun (WGS) entry which is preliminary data.</text>
</comment>
<evidence type="ECO:0000313" key="2">
    <source>
        <dbReference type="Proteomes" id="UP000309997"/>
    </source>
</evidence>
<dbReference type="EMBL" id="RCHU02000014">
    <property type="protein sequence ID" value="KAL3572712.1"/>
    <property type="molecule type" value="Genomic_DNA"/>
</dbReference>
<gene>
    <name evidence="1" type="ORF">D5086_026616</name>
</gene>
<evidence type="ECO:0000313" key="1">
    <source>
        <dbReference type="EMBL" id="KAL3572712.1"/>
    </source>
</evidence>
<name>A0ACC4B2C9_POPAL</name>